<dbReference type="Pfam" id="PF00459">
    <property type="entry name" value="Inositol_P"/>
    <property type="match status" value="1"/>
</dbReference>
<dbReference type="OrthoDB" id="9785695at2"/>
<proteinExistence type="inferred from homology"/>
<dbReference type="Gene3D" id="3.40.190.80">
    <property type="match status" value="1"/>
</dbReference>
<dbReference type="GO" id="GO:0007165">
    <property type="term" value="P:signal transduction"/>
    <property type="evidence" value="ECO:0007669"/>
    <property type="project" value="TreeGrafter"/>
</dbReference>
<dbReference type="EMBL" id="MIGX01000166">
    <property type="protein sequence ID" value="PPT79288.1"/>
    <property type="molecule type" value="Genomic_DNA"/>
</dbReference>
<dbReference type="PRINTS" id="PR00377">
    <property type="entry name" value="IMPHPHTASES"/>
</dbReference>
<accession>A0A2S6ZAI3</accession>
<dbReference type="GO" id="GO:0008934">
    <property type="term" value="F:inositol monophosphate 1-phosphatase activity"/>
    <property type="evidence" value="ECO:0007669"/>
    <property type="project" value="TreeGrafter"/>
</dbReference>
<evidence type="ECO:0000313" key="4">
    <source>
        <dbReference type="Proteomes" id="UP000239898"/>
    </source>
</evidence>
<comment type="similarity">
    <text evidence="1">Belongs to the inositol monophosphatase superfamily.</text>
</comment>
<dbReference type="Proteomes" id="UP000239898">
    <property type="component" value="Unassembled WGS sequence"/>
</dbReference>
<dbReference type="PANTHER" id="PTHR20854">
    <property type="entry name" value="INOSITOL MONOPHOSPHATASE"/>
    <property type="match status" value="1"/>
</dbReference>
<keyword evidence="2" id="KW-0479">Metal-binding</keyword>
<dbReference type="GO" id="GO:0006020">
    <property type="term" value="P:inositol metabolic process"/>
    <property type="evidence" value="ECO:0007669"/>
    <property type="project" value="TreeGrafter"/>
</dbReference>
<comment type="caution">
    <text evidence="3">The sequence shown here is derived from an EMBL/GenBank/DDBJ whole genome shotgun (WGS) entry which is preliminary data.</text>
</comment>
<organism evidence="3 4">
    <name type="scientific">Xanthomonas theicola</name>
    <dbReference type="NCBI Taxonomy" id="56464"/>
    <lineage>
        <taxon>Bacteria</taxon>
        <taxon>Pseudomonadati</taxon>
        <taxon>Pseudomonadota</taxon>
        <taxon>Gammaproteobacteria</taxon>
        <taxon>Lysobacterales</taxon>
        <taxon>Lysobacteraceae</taxon>
        <taxon>Xanthomonas</taxon>
    </lineage>
</organism>
<evidence type="ECO:0008006" key="5">
    <source>
        <dbReference type="Google" id="ProtNLM"/>
    </source>
</evidence>
<evidence type="ECO:0000313" key="3">
    <source>
        <dbReference type="EMBL" id="PPT79288.1"/>
    </source>
</evidence>
<reference evidence="3 4" key="1">
    <citation type="submission" date="2016-08" db="EMBL/GenBank/DDBJ databases">
        <title>Evolution of the type three secretion system and type three effector repertoires in Xanthomonas.</title>
        <authorList>
            <person name="Merda D."/>
            <person name="Briand M."/>
            <person name="Bosis E."/>
            <person name="Rousseau C."/>
            <person name="Portier P."/>
            <person name="Jacques M.-A."/>
            <person name="Fischer-Le Saux M."/>
        </authorList>
    </citation>
    <scope>NUCLEOTIDE SEQUENCE [LARGE SCALE GENOMIC DNA]</scope>
    <source>
        <strain evidence="3 4">CFBP 4691</strain>
    </source>
</reference>
<comment type="cofactor">
    <cofactor evidence="2">
        <name>Mg(2+)</name>
        <dbReference type="ChEBI" id="CHEBI:18420"/>
    </cofactor>
</comment>
<dbReference type="SUPFAM" id="SSF56655">
    <property type="entry name" value="Carbohydrate phosphatase"/>
    <property type="match status" value="1"/>
</dbReference>
<name>A0A2S6ZAI3_9XANT</name>
<protein>
    <recommendedName>
        <fullName evidence="5">3'(2'),5'-bisphosphate nucleotidase CysQ</fullName>
    </recommendedName>
</protein>
<dbReference type="InterPro" id="IPR000760">
    <property type="entry name" value="Inositol_monophosphatase-like"/>
</dbReference>
<sequence>MHSYPSIDSQPDLSTLLAAMVDVAHAAGRGLLQDFSQGARLNSRAELVEALRKNEDRSGAALRGPLASLRPGAAWCDDVPLPAGESWVVDAVEGNVNHVHGRSGWAVSITLLRDARPVAAVVFQPLEALTWTAALGAGAWLNGKPIRPSSKSDIGIAIATTGQAEAGQANTYRDIGRSVTAMLHRALLVRMEVPSTFPMLAVASGQGDVFWQYAPSLPGVAAGWLVVTEAGGTVSRIDGSAWTAGSDDILVCAPLLHASAVAALGAHAVEELA</sequence>
<keyword evidence="2" id="KW-0460">Magnesium</keyword>
<dbReference type="RefSeq" id="WP_128421796.1">
    <property type="nucleotide sequence ID" value="NZ_CP049017.1"/>
</dbReference>
<evidence type="ECO:0000256" key="1">
    <source>
        <dbReference type="ARBA" id="ARBA00009759"/>
    </source>
</evidence>
<dbReference type="PANTHER" id="PTHR20854:SF4">
    <property type="entry name" value="INOSITOL-1-MONOPHOSPHATASE-RELATED"/>
    <property type="match status" value="1"/>
</dbReference>
<feature type="binding site" evidence="2">
    <location>
        <position position="90"/>
    </location>
    <ligand>
        <name>Mg(2+)</name>
        <dbReference type="ChEBI" id="CHEBI:18420"/>
        <label>2</label>
    </ligand>
</feature>
<keyword evidence="4" id="KW-1185">Reference proteome</keyword>
<dbReference type="Gene3D" id="3.30.540.10">
    <property type="entry name" value="Fructose-1,6-Bisphosphatase, subunit A, domain 1"/>
    <property type="match status" value="1"/>
</dbReference>
<dbReference type="GO" id="GO:0046872">
    <property type="term" value="F:metal ion binding"/>
    <property type="evidence" value="ECO:0007669"/>
    <property type="project" value="UniProtKB-KW"/>
</dbReference>
<gene>
    <name evidence="3" type="ORF">XthCFBP4691_18880</name>
</gene>
<dbReference type="AlphaFoldDB" id="A0A2S6ZAI3"/>
<evidence type="ECO:0000256" key="2">
    <source>
        <dbReference type="PIRSR" id="PIRSR600760-2"/>
    </source>
</evidence>